<gene>
    <name evidence="2" type="ORF">CAEBREN_12328</name>
</gene>
<evidence type="ECO:0000256" key="1">
    <source>
        <dbReference type="SAM" id="MobiDB-lite"/>
    </source>
</evidence>
<dbReference type="AlphaFoldDB" id="G0MYI7"/>
<dbReference type="HOGENOM" id="CLU_659256_0_0_1"/>
<name>G0MYI7_CAEBE</name>
<organism evidence="3">
    <name type="scientific">Caenorhabditis brenneri</name>
    <name type="common">Nematode worm</name>
    <dbReference type="NCBI Taxonomy" id="135651"/>
    <lineage>
        <taxon>Eukaryota</taxon>
        <taxon>Metazoa</taxon>
        <taxon>Ecdysozoa</taxon>
        <taxon>Nematoda</taxon>
        <taxon>Chromadorea</taxon>
        <taxon>Rhabditida</taxon>
        <taxon>Rhabditina</taxon>
        <taxon>Rhabditomorpha</taxon>
        <taxon>Rhabditoidea</taxon>
        <taxon>Rhabditidae</taxon>
        <taxon>Peloderinae</taxon>
        <taxon>Caenorhabditis</taxon>
    </lineage>
</organism>
<dbReference type="eggNOG" id="ENOG502R6IQ">
    <property type="taxonomic scope" value="Eukaryota"/>
</dbReference>
<dbReference type="FunCoup" id="G0MYI7">
    <property type="interactions" value="1527"/>
</dbReference>
<feature type="region of interest" description="Disordered" evidence="1">
    <location>
        <begin position="1"/>
        <end position="21"/>
    </location>
</feature>
<evidence type="ECO:0000313" key="2">
    <source>
        <dbReference type="EMBL" id="EGT47552.1"/>
    </source>
</evidence>
<evidence type="ECO:0000313" key="3">
    <source>
        <dbReference type="Proteomes" id="UP000008068"/>
    </source>
</evidence>
<keyword evidence="3" id="KW-1185">Reference proteome</keyword>
<feature type="compositionally biased region" description="Basic and acidic residues" evidence="1">
    <location>
        <begin position="326"/>
        <end position="358"/>
    </location>
</feature>
<feature type="region of interest" description="Disordered" evidence="1">
    <location>
        <begin position="326"/>
        <end position="399"/>
    </location>
</feature>
<dbReference type="Proteomes" id="UP000008068">
    <property type="component" value="Unassembled WGS sequence"/>
</dbReference>
<dbReference type="EMBL" id="GL379820">
    <property type="protein sequence ID" value="EGT47552.1"/>
    <property type="molecule type" value="Genomic_DNA"/>
</dbReference>
<sequence>MSGSSSPSPTPSRSPSPSRALNDTIRSMLETPAKKEQFDLIGDNYKSAYYLAAVSEAKVGHFKTDAVLYSNAVEDIEGTLLMSDVATIKRVFSDDPAPLSIAGIGWSIYSILNKQVPNGRFQTTCFNVNVCLKDLALADIKKMDESFTDFSGSSSDRIFDRKYLLLPVSFDKGAGLTLILNGSKRKQVYHFQIGSTPDWEDKVIPKILCFLKKFLELPRYNYSVDPLAKAEVHVVKMNSLGATERAFQMLYILRQITKMAENKKHPQQKMKSLSQLNKNEEEFEEGIIELRKFLSGDLEKNLNSYVRGNPVGILLRERRQYLEERDAAKKTEEREAIQKNRPGPSEKRSSGKIEETPKRKFAMKRKRAVLSEDDDSDNDDVVTERVKTPRAAKLNATKRRAYVNCDDSSKENDVDSD</sequence>
<reference evidence="3" key="1">
    <citation type="submission" date="2011-07" db="EMBL/GenBank/DDBJ databases">
        <authorList>
            <consortium name="Caenorhabditis brenneri Sequencing and Analysis Consortium"/>
            <person name="Wilson R.K."/>
        </authorList>
    </citation>
    <scope>NUCLEOTIDE SEQUENCE [LARGE SCALE GENOMIC DNA]</scope>
    <source>
        <strain evidence="3">PB2801</strain>
    </source>
</reference>
<feature type="compositionally biased region" description="Acidic residues" evidence="1">
    <location>
        <begin position="371"/>
        <end position="381"/>
    </location>
</feature>
<proteinExistence type="predicted"/>
<accession>G0MYI7</accession>
<protein>
    <submittedName>
        <fullName evidence="2">Uncharacterized protein</fullName>
    </submittedName>
</protein>
<feature type="compositionally biased region" description="Basic residues" evidence="1">
    <location>
        <begin position="359"/>
        <end position="368"/>
    </location>
</feature>
<dbReference type="InParanoid" id="G0MYI7"/>